<gene>
    <name evidence="2" type="ORF">XM47_00215</name>
</gene>
<sequence>MLFLTLRHVWRLFGNGSESGPSTIAVLRSVEIIMKALKTIYFILSGLSLLLVIFVMLALIYSFSPLGKQGTKDSIFVLNHGNIVTEQDYQLIYSEQSPPIFNGDHLDYYCLQIERFEFQTPNEGEWVHGREDNHIFSQARELAASAGKINKCFEGESNPESQNIAAKIWSVEANRKHVEGAVVIMYHELTKRVLYVSFQT</sequence>
<accession>A0A0J8JQQ9</accession>
<dbReference type="EMBL" id="LAZL01000001">
    <property type="protein sequence ID" value="KMT67056.1"/>
    <property type="molecule type" value="Genomic_DNA"/>
</dbReference>
<feature type="transmembrane region" description="Helical" evidence="1">
    <location>
        <begin position="40"/>
        <end position="63"/>
    </location>
</feature>
<protein>
    <submittedName>
        <fullName evidence="2">Uncharacterized protein</fullName>
    </submittedName>
</protein>
<comment type="caution">
    <text evidence="2">The sequence shown here is derived from an EMBL/GenBank/DDBJ whole genome shotgun (WGS) entry which is preliminary data.</text>
</comment>
<name>A0A0J8JQQ9_9ALTE</name>
<evidence type="ECO:0000313" key="2">
    <source>
        <dbReference type="EMBL" id="KMT67056.1"/>
    </source>
</evidence>
<keyword evidence="1" id="KW-0812">Transmembrane</keyword>
<keyword evidence="1" id="KW-1133">Transmembrane helix</keyword>
<evidence type="ECO:0000313" key="3">
    <source>
        <dbReference type="Proteomes" id="UP000037600"/>
    </source>
</evidence>
<reference evidence="2 3" key="1">
    <citation type="submission" date="2015-04" db="EMBL/GenBank/DDBJ databases">
        <title>Draft Genome Sequence of the Novel Agar-Digesting Marine Bacterium Q1.</title>
        <authorList>
            <person name="Li Y."/>
            <person name="Li D."/>
            <person name="Chen G."/>
            <person name="Du Z."/>
        </authorList>
    </citation>
    <scope>NUCLEOTIDE SEQUENCE [LARGE SCALE GENOMIC DNA]</scope>
    <source>
        <strain evidence="2 3">Q1</strain>
    </source>
</reference>
<keyword evidence="3" id="KW-1185">Reference proteome</keyword>
<proteinExistence type="predicted"/>
<dbReference type="Proteomes" id="UP000037600">
    <property type="component" value="Unassembled WGS sequence"/>
</dbReference>
<evidence type="ECO:0000256" key="1">
    <source>
        <dbReference type="SAM" id="Phobius"/>
    </source>
</evidence>
<dbReference type="AlphaFoldDB" id="A0A0J8JQQ9"/>
<keyword evidence="1" id="KW-0472">Membrane</keyword>
<organism evidence="2 3">
    <name type="scientific">Catenovulum maritimum</name>
    <dbReference type="NCBI Taxonomy" id="1513271"/>
    <lineage>
        <taxon>Bacteria</taxon>
        <taxon>Pseudomonadati</taxon>
        <taxon>Pseudomonadota</taxon>
        <taxon>Gammaproteobacteria</taxon>
        <taxon>Alteromonadales</taxon>
        <taxon>Alteromonadaceae</taxon>
        <taxon>Catenovulum</taxon>
    </lineage>
</organism>